<evidence type="ECO:0000313" key="2">
    <source>
        <dbReference type="Proteomes" id="UP000013248"/>
    </source>
</evidence>
<dbReference type="EMBL" id="APRP01000034">
    <property type="protein sequence ID" value="ENW98055.1"/>
    <property type="molecule type" value="Genomic_DNA"/>
</dbReference>
<proteinExistence type="predicted"/>
<comment type="caution">
    <text evidence="1">The sequence shown here is derived from an EMBL/GenBank/DDBJ whole genome shotgun (WGS) entry which is preliminary data.</text>
</comment>
<reference evidence="1 2" key="1">
    <citation type="submission" date="2013-02" db="EMBL/GenBank/DDBJ databases">
        <title>The Genome Sequence of Acinetobacter sp. ANC 3862.</title>
        <authorList>
            <consortium name="The Broad Institute Genome Sequencing Platform"/>
            <consortium name="The Broad Institute Genome Sequencing Center for Infectious Disease"/>
            <person name="Cerqueira G."/>
            <person name="Feldgarden M."/>
            <person name="Courvalin P."/>
            <person name="Perichon B."/>
            <person name="Grillot-Courvalin C."/>
            <person name="Clermont D."/>
            <person name="Rocha E."/>
            <person name="Yoon E.-J."/>
            <person name="Nemec A."/>
            <person name="Walker B."/>
            <person name="Young S.K."/>
            <person name="Zeng Q."/>
            <person name="Gargeya S."/>
            <person name="Fitzgerald M."/>
            <person name="Haas B."/>
            <person name="Abouelleil A."/>
            <person name="Alvarado L."/>
            <person name="Arachchi H.M."/>
            <person name="Berlin A.M."/>
            <person name="Chapman S.B."/>
            <person name="Dewar J."/>
            <person name="Goldberg J."/>
            <person name="Griggs A."/>
            <person name="Gujja S."/>
            <person name="Hansen M."/>
            <person name="Howarth C."/>
            <person name="Imamovic A."/>
            <person name="Larimer J."/>
            <person name="McCowan C."/>
            <person name="Murphy C."/>
            <person name="Neiman D."/>
            <person name="Pearson M."/>
            <person name="Priest M."/>
            <person name="Roberts A."/>
            <person name="Saif S."/>
            <person name="Shea T."/>
            <person name="Sisk P."/>
            <person name="Sykes S."/>
            <person name="Wortman J."/>
            <person name="Nusbaum C."/>
            <person name="Birren B."/>
        </authorList>
    </citation>
    <scope>NUCLEOTIDE SEQUENCE [LARGE SCALE GENOMIC DNA]</scope>
    <source>
        <strain evidence="1 2">ANC 3862</strain>
    </source>
</reference>
<dbReference type="Proteomes" id="UP000013248">
    <property type="component" value="Unassembled WGS sequence"/>
</dbReference>
<dbReference type="HOGENOM" id="CLU_3323462_0_0_6"/>
<organism evidence="1 2">
    <name type="scientific">Acinetobacter modestus</name>
    <dbReference type="NCBI Taxonomy" id="1776740"/>
    <lineage>
        <taxon>Bacteria</taxon>
        <taxon>Pseudomonadati</taxon>
        <taxon>Pseudomonadota</taxon>
        <taxon>Gammaproteobacteria</taxon>
        <taxon>Moraxellales</taxon>
        <taxon>Moraxellaceae</taxon>
        <taxon>Acinetobacter</taxon>
    </lineage>
</organism>
<dbReference type="STRING" id="1217705.F900_03529"/>
<name>N9MXS6_9GAMM</name>
<accession>N9MXS6</accession>
<protein>
    <submittedName>
        <fullName evidence="1">Uncharacterized protein</fullName>
    </submittedName>
</protein>
<sequence>MLLYLVLSVFVTMFMDLSMRTALKKAMKLNEFLVSKEI</sequence>
<gene>
    <name evidence="1" type="ORF">F900_03529</name>
</gene>
<evidence type="ECO:0000313" key="1">
    <source>
        <dbReference type="EMBL" id="ENW98055.1"/>
    </source>
</evidence>
<dbReference type="AlphaFoldDB" id="N9MXS6"/>